<dbReference type="Pfam" id="PF03125">
    <property type="entry name" value="Sre"/>
    <property type="match status" value="1"/>
</dbReference>
<dbReference type="AlphaFoldDB" id="A0AAV5TE14"/>
<feature type="transmembrane region" description="Helical" evidence="2">
    <location>
        <begin position="106"/>
        <end position="125"/>
    </location>
</feature>
<organism evidence="4 5">
    <name type="scientific">Pristionchus entomophagus</name>
    <dbReference type="NCBI Taxonomy" id="358040"/>
    <lineage>
        <taxon>Eukaryota</taxon>
        <taxon>Metazoa</taxon>
        <taxon>Ecdysozoa</taxon>
        <taxon>Nematoda</taxon>
        <taxon>Chromadorea</taxon>
        <taxon>Rhabditida</taxon>
        <taxon>Rhabditina</taxon>
        <taxon>Diplogasteromorpha</taxon>
        <taxon>Diplogasteroidea</taxon>
        <taxon>Neodiplogasteridae</taxon>
        <taxon>Pristionchus</taxon>
    </lineage>
</organism>
<dbReference type="InterPro" id="IPR004151">
    <property type="entry name" value="7TM_GPCR_serpentine_rcpt_Sre"/>
</dbReference>
<protein>
    <recommendedName>
        <fullName evidence="6">G protein-coupled receptor</fullName>
    </recommendedName>
</protein>
<accession>A0AAV5TE14</accession>
<feature type="transmembrane region" description="Helical" evidence="2">
    <location>
        <begin position="37"/>
        <end position="59"/>
    </location>
</feature>
<keyword evidence="2" id="KW-0812">Transmembrane</keyword>
<dbReference type="EMBL" id="BTSX01000004">
    <property type="protein sequence ID" value="GMS93498.1"/>
    <property type="molecule type" value="Genomic_DNA"/>
</dbReference>
<comment type="caution">
    <text evidence="4">The sequence shown here is derived from an EMBL/GenBank/DDBJ whole genome shotgun (WGS) entry which is preliminary data.</text>
</comment>
<evidence type="ECO:0000313" key="4">
    <source>
        <dbReference type="EMBL" id="GMS93498.1"/>
    </source>
</evidence>
<dbReference type="Proteomes" id="UP001432027">
    <property type="component" value="Unassembled WGS sequence"/>
</dbReference>
<reference evidence="4" key="1">
    <citation type="submission" date="2023-10" db="EMBL/GenBank/DDBJ databases">
        <title>Genome assembly of Pristionchus species.</title>
        <authorList>
            <person name="Yoshida K."/>
            <person name="Sommer R.J."/>
        </authorList>
    </citation>
    <scope>NUCLEOTIDE SEQUENCE</scope>
    <source>
        <strain evidence="4">RS0144</strain>
    </source>
</reference>
<gene>
    <name evidence="4" type="ORF">PENTCL1PPCAC_15673</name>
</gene>
<dbReference type="GO" id="GO:0007606">
    <property type="term" value="P:sensory perception of chemical stimulus"/>
    <property type="evidence" value="ECO:0007669"/>
    <property type="project" value="InterPro"/>
</dbReference>
<feature type="non-terminal residue" evidence="4">
    <location>
        <position position="137"/>
    </location>
</feature>
<evidence type="ECO:0000313" key="5">
    <source>
        <dbReference type="Proteomes" id="UP001432027"/>
    </source>
</evidence>
<dbReference type="GO" id="GO:0016020">
    <property type="term" value="C:membrane"/>
    <property type="evidence" value="ECO:0007669"/>
    <property type="project" value="InterPro"/>
</dbReference>
<feature type="chain" id="PRO_5043809036" description="G protein-coupled receptor" evidence="3">
    <location>
        <begin position="22"/>
        <end position="137"/>
    </location>
</feature>
<comment type="similarity">
    <text evidence="1">Belongs to the nematode receptor-like protein sre family.</text>
</comment>
<name>A0AAV5TE14_9BILA</name>
<keyword evidence="2" id="KW-1133">Transmembrane helix</keyword>
<evidence type="ECO:0000256" key="3">
    <source>
        <dbReference type="SAM" id="SignalP"/>
    </source>
</evidence>
<keyword evidence="2" id="KW-0472">Membrane</keyword>
<keyword evidence="3" id="KW-0732">Signal</keyword>
<feature type="transmembrane region" description="Helical" evidence="2">
    <location>
        <begin position="65"/>
        <end position="85"/>
    </location>
</feature>
<proteinExistence type="inferred from homology"/>
<sequence>MCFSYSFWLALSFMTFERAIATYLARSYEEKFNSWRSQLYIIALYVVIDIVQNLCRVFFPTPTLIIVCFCNTFVNLAVMFFIRRINKSRNNIERQLSYRYQVKENLLMSAMFPFTYVLGLLRSGAFRKVMTSQGFLK</sequence>
<evidence type="ECO:0008006" key="6">
    <source>
        <dbReference type="Google" id="ProtNLM"/>
    </source>
</evidence>
<evidence type="ECO:0000256" key="2">
    <source>
        <dbReference type="SAM" id="Phobius"/>
    </source>
</evidence>
<evidence type="ECO:0000256" key="1">
    <source>
        <dbReference type="ARBA" id="ARBA00006803"/>
    </source>
</evidence>
<feature type="signal peptide" evidence="3">
    <location>
        <begin position="1"/>
        <end position="21"/>
    </location>
</feature>
<keyword evidence="5" id="KW-1185">Reference proteome</keyword>